<evidence type="ECO:0000256" key="13">
    <source>
        <dbReference type="ARBA" id="ARBA00023136"/>
    </source>
</evidence>
<dbReference type="GO" id="GO:0030244">
    <property type="term" value="P:cellulose biosynthetic process"/>
    <property type="evidence" value="ECO:0007669"/>
    <property type="project" value="UniProtKB-KW"/>
</dbReference>
<dbReference type="InterPro" id="IPR018513">
    <property type="entry name" value="Cell_synthase_bac"/>
</dbReference>
<evidence type="ECO:0000313" key="17">
    <source>
        <dbReference type="EMBL" id="CAA2104845.1"/>
    </source>
</evidence>
<evidence type="ECO:0000256" key="15">
    <source>
        <dbReference type="RuleBase" id="RU365021"/>
    </source>
</evidence>
<dbReference type="AlphaFoldDB" id="A0A679J8H5"/>
<dbReference type="EMBL" id="LR743507">
    <property type="protein sequence ID" value="CAA2104845.1"/>
    <property type="molecule type" value="Genomic_DNA"/>
</dbReference>
<keyword evidence="12 15" id="KW-1133">Transmembrane helix</keyword>
<protein>
    <recommendedName>
        <fullName evidence="6 15">Cyclic di-GMP-binding protein</fullName>
    </recommendedName>
    <alternativeName>
        <fullName evidence="14 15">Cellulose synthase regulatory subunit</fullName>
    </alternativeName>
</protein>
<keyword evidence="9 15" id="KW-0973">c-di-GMP</keyword>
<dbReference type="PANTHER" id="PTHR39083:SF1">
    <property type="entry name" value="CYCLIC DI-GMP-BINDING PROTEIN"/>
    <property type="match status" value="1"/>
</dbReference>
<organism evidence="17">
    <name type="scientific">Variovorax paradoxus</name>
    <dbReference type="NCBI Taxonomy" id="34073"/>
    <lineage>
        <taxon>Bacteria</taxon>
        <taxon>Pseudomonadati</taxon>
        <taxon>Pseudomonadota</taxon>
        <taxon>Betaproteobacteria</taxon>
        <taxon>Burkholderiales</taxon>
        <taxon>Comamonadaceae</taxon>
        <taxon>Variovorax</taxon>
    </lineage>
</organism>
<evidence type="ECO:0000256" key="2">
    <source>
        <dbReference type="ARBA" id="ARBA00004377"/>
    </source>
</evidence>
<dbReference type="NCBIfam" id="NF008323">
    <property type="entry name" value="PRK11114.1-1"/>
    <property type="match status" value="1"/>
</dbReference>
<comment type="pathway">
    <text evidence="3 15">Glycan metabolism; bacterial cellulose biosynthesis.</text>
</comment>
<gene>
    <name evidence="17" type="primary">bcsB</name>
    <name evidence="17" type="ORF">VVAX_02964</name>
</gene>
<keyword evidence="10 15" id="KW-0812">Transmembrane</keyword>
<keyword evidence="7 15" id="KW-1003">Cell membrane</keyword>
<sequence length="815" mass="86214">MTTTLRTHRRVVPPARVASPSLLPCAATGAVMLAVAMAAMSAGSASAQPRPLAPPPSTSAQPAVGPVAAPAAAPATPAVPTAPMIALTPAAAAAASAAAGGAGGAVRELNLTQLGIDYAVQLRGISGTVGIPFNVRADELVTAASFKLNYAYSPSLIPELSHLKVTVNDVLVATLPVNRAEAGRPQTADIPIDRRLITEFNRINVELIGHYTRECEDPAHTSLWARIDASSSLKLTVAPLKLANDLAALPQPFFDRRDVRRARIPFVFGAAASGPVLEAAGVVSSWFGAMADYRGATFPVSSGDLPSGHAVVFVTPESVVPGLTLPAIQGPALAVVDNPRDPTGKLLLVMGRTPADLRTAAGALALNSKAFSGASAAVTAFQEPPARKPYDAPRWVPSDRALQLGELTSAADLSVTGYNPDVVRVNLQLPPDLFTWRSRGIPLDLQYRYTPRVRPDQSTLNVNVNDNFVGGLPLRSANPAGDKWWNPLAVKLMPDGTLAEHKEVILPPLAMGPRSQLRLHYYFEPVGGRCVPQLDNVRGSIDPTSKIDVSGFPHYIAMPELAAYANGGFPFSRMADLSDTAVILPEQPSNADTETFLGLLGQIGRSTGYPALRVKVGRSGEATQFADKDLLVIGNLQSQPLFTQWADKMPLKRNGNAPELKLNSWIDNAIDFVIGARTRQDLPGSMQIAVSDDGRDAVLAGFESPLRSGRSVVAAITNPDTKDALLNALMTPDLLKSVQGSMTIVRDTQVNSVLGGDTYYVGRLPPIAWVQWNLSRSPLMLAGLVIVLALLGAAVSYAGLQLRARRRLSVKAKGK</sequence>
<accession>A0A679J8H5</accession>
<feature type="transmembrane region" description="Helical" evidence="15">
    <location>
        <begin position="779"/>
        <end position="800"/>
    </location>
</feature>
<dbReference type="InterPro" id="IPR003920">
    <property type="entry name" value="Cell_synth_B"/>
</dbReference>
<evidence type="ECO:0000256" key="5">
    <source>
        <dbReference type="ARBA" id="ARBA00011437"/>
    </source>
</evidence>
<keyword evidence="13 15" id="KW-0472">Membrane</keyword>
<evidence type="ECO:0000256" key="3">
    <source>
        <dbReference type="ARBA" id="ARBA00005186"/>
    </source>
</evidence>
<reference evidence="17" key="1">
    <citation type="submission" date="2019-12" db="EMBL/GenBank/DDBJ databases">
        <authorList>
            <person name="Cremers G."/>
        </authorList>
    </citation>
    <scope>NUCLEOTIDE SEQUENCE</scope>
    <source>
        <strain evidence="17">Vvax</strain>
    </source>
</reference>
<dbReference type="GO" id="GO:0005886">
    <property type="term" value="C:plasma membrane"/>
    <property type="evidence" value="ECO:0007669"/>
    <property type="project" value="UniProtKB-SubCell"/>
</dbReference>
<evidence type="ECO:0000256" key="8">
    <source>
        <dbReference type="ARBA" id="ARBA00022519"/>
    </source>
</evidence>
<dbReference type="GO" id="GO:0006011">
    <property type="term" value="P:UDP-alpha-D-glucose metabolic process"/>
    <property type="evidence" value="ECO:0007669"/>
    <property type="project" value="InterPro"/>
</dbReference>
<evidence type="ECO:0000256" key="1">
    <source>
        <dbReference type="ARBA" id="ARBA00002057"/>
    </source>
</evidence>
<keyword evidence="11 15" id="KW-0135">Cellulose biosynthesis</keyword>
<evidence type="ECO:0000256" key="16">
    <source>
        <dbReference type="SAM" id="MobiDB-lite"/>
    </source>
</evidence>
<evidence type="ECO:0000256" key="14">
    <source>
        <dbReference type="ARBA" id="ARBA00033444"/>
    </source>
</evidence>
<feature type="signal peptide" evidence="15">
    <location>
        <begin position="1"/>
        <end position="47"/>
    </location>
</feature>
<dbReference type="PRINTS" id="PR01440">
    <property type="entry name" value="CELLSNTHASEB"/>
</dbReference>
<evidence type="ECO:0000256" key="12">
    <source>
        <dbReference type="ARBA" id="ARBA00022989"/>
    </source>
</evidence>
<comment type="function">
    <text evidence="1 15">Binds the cellulose synthase activator, bis-(3'-5') cyclic diguanylic acid (c-di-GMP).</text>
</comment>
<keyword evidence="15" id="KW-0732">Signal</keyword>
<dbReference type="Pfam" id="PF03170">
    <property type="entry name" value="BcsB"/>
    <property type="match status" value="1"/>
</dbReference>
<name>A0A679J8H5_VARPD</name>
<evidence type="ECO:0000256" key="10">
    <source>
        <dbReference type="ARBA" id="ARBA00022692"/>
    </source>
</evidence>
<comment type="subcellular location">
    <subcellularLocation>
        <location evidence="2">Cell inner membrane</location>
        <topology evidence="2">Single-pass membrane protein</topology>
    </subcellularLocation>
</comment>
<evidence type="ECO:0000256" key="11">
    <source>
        <dbReference type="ARBA" id="ARBA00022916"/>
    </source>
</evidence>
<evidence type="ECO:0000256" key="4">
    <source>
        <dbReference type="ARBA" id="ARBA00010714"/>
    </source>
</evidence>
<keyword evidence="8 15" id="KW-0997">Cell inner membrane</keyword>
<comment type="subunit">
    <text evidence="5 15">Tightly associated with the cellulose synthase catalytic subunit.</text>
</comment>
<feature type="region of interest" description="Disordered" evidence="16">
    <location>
        <begin position="45"/>
        <end position="65"/>
    </location>
</feature>
<dbReference type="PANTHER" id="PTHR39083">
    <property type="entry name" value="CYCLIC DI-GMP-BINDING PROTEIN"/>
    <property type="match status" value="1"/>
</dbReference>
<evidence type="ECO:0000256" key="6">
    <source>
        <dbReference type="ARBA" id="ARBA00021844"/>
    </source>
</evidence>
<feature type="chain" id="PRO_5025705984" description="Cyclic di-GMP-binding protein" evidence="15">
    <location>
        <begin position="48"/>
        <end position="815"/>
    </location>
</feature>
<dbReference type="UniPathway" id="UPA00694"/>
<dbReference type="RefSeq" id="WP_339090563.1">
    <property type="nucleotide sequence ID" value="NZ_LR743507.1"/>
</dbReference>
<proteinExistence type="inferred from homology"/>
<dbReference type="Gene3D" id="2.60.120.260">
    <property type="entry name" value="Galactose-binding domain-like"/>
    <property type="match status" value="2"/>
</dbReference>
<comment type="similarity">
    <text evidence="4 15">Belongs to the AcsB/BcsB family.</text>
</comment>
<evidence type="ECO:0000256" key="7">
    <source>
        <dbReference type="ARBA" id="ARBA00022475"/>
    </source>
</evidence>
<evidence type="ECO:0000256" key="9">
    <source>
        <dbReference type="ARBA" id="ARBA00022636"/>
    </source>
</evidence>